<gene>
    <name evidence="2" type="ORF">SYK_29780</name>
</gene>
<dbReference type="Pfam" id="PF05258">
    <property type="entry name" value="DciA"/>
    <property type="match status" value="1"/>
</dbReference>
<evidence type="ECO:0000313" key="2">
    <source>
        <dbReference type="EMBL" id="BDQ38618.1"/>
    </source>
</evidence>
<evidence type="ECO:0000313" key="3">
    <source>
        <dbReference type="Proteomes" id="UP001317742"/>
    </source>
</evidence>
<feature type="compositionally biased region" description="Basic residues" evidence="1">
    <location>
        <begin position="125"/>
        <end position="136"/>
    </location>
</feature>
<sequence>MRRNRRKYNEYTPKAGPKKTSDLMPRFLDKLDTTGGAALVRLWRAWDDIMGEMAPMARPLGHRGTKIILAAGDPIIMQEAQYLAPMLLQKINAFLGEEVFDKVVFELLNGRVPLDEDIRPEAPKPPRKLKRPKNLGRLKDELDPNSPVGRCYRAYRRMFDDSE</sequence>
<name>A0ABM8B463_9BACT</name>
<dbReference type="Proteomes" id="UP001317742">
    <property type="component" value="Chromosome"/>
</dbReference>
<protein>
    <recommendedName>
        <fullName evidence="4">DUF721 domain-containing protein</fullName>
    </recommendedName>
</protein>
<organism evidence="2 3">
    <name type="scientific">Pseudodesulfovibrio nedwellii</name>
    <dbReference type="NCBI Taxonomy" id="2973072"/>
    <lineage>
        <taxon>Bacteria</taxon>
        <taxon>Pseudomonadati</taxon>
        <taxon>Thermodesulfobacteriota</taxon>
        <taxon>Desulfovibrionia</taxon>
        <taxon>Desulfovibrionales</taxon>
        <taxon>Desulfovibrionaceae</taxon>
    </lineage>
</organism>
<dbReference type="EMBL" id="AP026709">
    <property type="protein sequence ID" value="BDQ38618.1"/>
    <property type="molecule type" value="Genomic_DNA"/>
</dbReference>
<evidence type="ECO:0000256" key="1">
    <source>
        <dbReference type="SAM" id="MobiDB-lite"/>
    </source>
</evidence>
<keyword evidence="3" id="KW-1185">Reference proteome</keyword>
<accession>A0ABM8B463</accession>
<dbReference type="InterPro" id="IPR007922">
    <property type="entry name" value="DciA-like"/>
</dbReference>
<proteinExistence type="predicted"/>
<feature type="region of interest" description="Disordered" evidence="1">
    <location>
        <begin position="118"/>
        <end position="149"/>
    </location>
</feature>
<evidence type="ECO:0008006" key="4">
    <source>
        <dbReference type="Google" id="ProtNLM"/>
    </source>
</evidence>
<reference evidence="2 3" key="1">
    <citation type="submission" date="2022-08" db="EMBL/GenBank/DDBJ databases">
        <title>Genome Sequence of the sulphate-reducing bacterium, Pseudodesulfovibrio sp. SYK.</title>
        <authorList>
            <person name="Kondo R."/>
            <person name="Kataoka T."/>
        </authorList>
    </citation>
    <scope>NUCLEOTIDE SEQUENCE [LARGE SCALE GENOMIC DNA]</scope>
    <source>
        <strain evidence="2 3">SYK</strain>
    </source>
</reference>
<feature type="region of interest" description="Disordered" evidence="1">
    <location>
        <begin position="1"/>
        <end position="21"/>
    </location>
</feature>